<proteinExistence type="predicted"/>
<evidence type="ECO:0000313" key="2">
    <source>
        <dbReference type="Proteomes" id="UP000241426"/>
    </source>
</evidence>
<name>A0A2T3KLG8_9GAMM</name>
<dbReference type="EMBL" id="PYNF01000003">
    <property type="protein sequence ID" value="PSV00564.1"/>
    <property type="molecule type" value="Genomic_DNA"/>
</dbReference>
<dbReference type="RefSeq" id="WP_107289194.1">
    <property type="nucleotide sequence ID" value="NZ_PYNF01000003.1"/>
</dbReference>
<dbReference type="Proteomes" id="UP000241426">
    <property type="component" value="Unassembled WGS sequence"/>
</dbReference>
<reference evidence="1 2" key="1">
    <citation type="submission" date="2018-01" db="EMBL/GenBank/DDBJ databases">
        <title>Whole genome sequencing of Histamine producing bacteria.</title>
        <authorList>
            <person name="Butler K."/>
        </authorList>
    </citation>
    <scope>NUCLEOTIDE SEQUENCE [LARGE SCALE GENOMIC DNA]</scope>
    <source>
        <strain evidence="1 2">FS-7.2</strain>
    </source>
</reference>
<evidence type="ECO:0000313" key="1">
    <source>
        <dbReference type="EMBL" id="PSV00564.1"/>
    </source>
</evidence>
<organism evidence="1 2">
    <name type="scientific">Photobacterium kishitanii</name>
    <dbReference type="NCBI Taxonomy" id="318456"/>
    <lineage>
        <taxon>Bacteria</taxon>
        <taxon>Pseudomonadati</taxon>
        <taxon>Pseudomonadota</taxon>
        <taxon>Gammaproteobacteria</taxon>
        <taxon>Vibrionales</taxon>
        <taxon>Vibrionaceae</taxon>
        <taxon>Photobacterium</taxon>
    </lineage>
</organism>
<accession>A0A2T3KLG8</accession>
<gene>
    <name evidence="1" type="ORF">C9J27_05360</name>
</gene>
<sequence length="163" mass="18801">MQNEGFITDISSVVLAGITVAYLKQADGFVKWIKKLSDIRESKEYKSATPDDRIESIKELGYRPQHLALASNTDDDIIRTSAYREAKNRLQKIKPKIAQLINSTKSEVTLISCIKQDNKNMYYEWAITYANNKKYILTCSTQPDSLPRYDDIVRTQTRLVERM</sequence>
<protein>
    <submittedName>
        <fullName evidence="1">Uncharacterized protein</fullName>
    </submittedName>
</protein>
<dbReference type="AlphaFoldDB" id="A0A2T3KLG8"/>
<comment type="caution">
    <text evidence="1">The sequence shown here is derived from an EMBL/GenBank/DDBJ whole genome shotgun (WGS) entry which is preliminary data.</text>
</comment>